<gene>
    <name evidence="1" type="ORF">LARSCL_LOCUS11597</name>
</gene>
<evidence type="ECO:0000313" key="2">
    <source>
        <dbReference type="Proteomes" id="UP001497382"/>
    </source>
</evidence>
<keyword evidence="2" id="KW-1185">Reference proteome</keyword>
<dbReference type="AlphaFoldDB" id="A0AAV2ABX5"/>
<name>A0AAV2ABX5_9ARAC</name>
<dbReference type="Proteomes" id="UP001497382">
    <property type="component" value="Unassembled WGS sequence"/>
</dbReference>
<reference evidence="1 2" key="1">
    <citation type="submission" date="2024-04" db="EMBL/GenBank/DDBJ databases">
        <authorList>
            <person name="Rising A."/>
            <person name="Reimegard J."/>
            <person name="Sonavane S."/>
            <person name="Akerstrom W."/>
            <person name="Nylinder S."/>
            <person name="Hedman E."/>
            <person name="Kallberg Y."/>
        </authorList>
    </citation>
    <scope>NUCLEOTIDE SEQUENCE [LARGE SCALE GENOMIC DNA]</scope>
</reference>
<sequence length="66" mass="7544">MYLSVALEVLKMDTVATSLSLFGYKFFIQFMKIKSNHCSIFRYSLRDDASFPKMVTTIRVPTAVAN</sequence>
<dbReference type="EMBL" id="CAXIEN010000145">
    <property type="protein sequence ID" value="CAL1281501.1"/>
    <property type="molecule type" value="Genomic_DNA"/>
</dbReference>
<organism evidence="1 2">
    <name type="scientific">Larinioides sclopetarius</name>
    <dbReference type="NCBI Taxonomy" id="280406"/>
    <lineage>
        <taxon>Eukaryota</taxon>
        <taxon>Metazoa</taxon>
        <taxon>Ecdysozoa</taxon>
        <taxon>Arthropoda</taxon>
        <taxon>Chelicerata</taxon>
        <taxon>Arachnida</taxon>
        <taxon>Araneae</taxon>
        <taxon>Araneomorphae</taxon>
        <taxon>Entelegynae</taxon>
        <taxon>Araneoidea</taxon>
        <taxon>Araneidae</taxon>
        <taxon>Larinioides</taxon>
    </lineage>
</organism>
<accession>A0AAV2ABX5</accession>
<proteinExistence type="predicted"/>
<comment type="caution">
    <text evidence="1">The sequence shown here is derived from an EMBL/GenBank/DDBJ whole genome shotgun (WGS) entry which is preliminary data.</text>
</comment>
<evidence type="ECO:0000313" key="1">
    <source>
        <dbReference type="EMBL" id="CAL1281501.1"/>
    </source>
</evidence>
<protein>
    <submittedName>
        <fullName evidence="1">Uncharacterized protein</fullName>
    </submittedName>
</protein>